<organism evidence="1 2">
    <name type="scientific">Winogradskyella jejuensis</name>
    <dbReference type="NCBI Taxonomy" id="1089305"/>
    <lineage>
        <taxon>Bacteria</taxon>
        <taxon>Pseudomonadati</taxon>
        <taxon>Bacteroidota</taxon>
        <taxon>Flavobacteriia</taxon>
        <taxon>Flavobacteriales</taxon>
        <taxon>Flavobacteriaceae</taxon>
        <taxon>Winogradskyella</taxon>
    </lineage>
</organism>
<dbReference type="EMBL" id="FQWS01000001">
    <property type="protein sequence ID" value="SHG98553.1"/>
    <property type="molecule type" value="Genomic_DNA"/>
</dbReference>
<evidence type="ECO:0000313" key="1">
    <source>
        <dbReference type="EMBL" id="SHG98553.1"/>
    </source>
</evidence>
<sequence length="38" mass="4694">MIWVHYFSNIRIQKRKYFDSTLVELNFISTFVEVNLKI</sequence>
<protein>
    <submittedName>
        <fullName evidence="1">Uncharacterized protein</fullName>
    </submittedName>
</protein>
<gene>
    <name evidence="1" type="ORF">SAMN05444148_1422</name>
</gene>
<proteinExistence type="predicted"/>
<dbReference type="AlphaFoldDB" id="A0A1M5PBF5"/>
<reference evidence="2" key="1">
    <citation type="submission" date="2016-11" db="EMBL/GenBank/DDBJ databases">
        <authorList>
            <person name="Varghese N."/>
            <person name="Submissions S."/>
        </authorList>
    </citation>
    <scope>NUCLEOTIDE SEQUENCE [LARGE SCALE GENOMIC DNA]</scope>
    <source>
        <strain evidence="2">DSM 25330</strain>
    </source>
</reference>
<name>A0A1M5PBF5_9FLAO</name>
<evidence type="ECO:0000313" key="2">
    <source>
        <dbReference type="Proteomes" id="UP000184522"/>
    </source>
</evidence>
<keyword evidence="2" id="KW-1185">Reference proteome</keyword>
<accession>A0A1M5PBF5</accession>
<dbReference type="Proteomes" id="UP000184522">
    <property type="component" value="Unassembled WGS sequence"/>
</dbReference>